<organism evidence="1">
    <name type="scientific">uncultured Caudovirales phage</name>
    <dbReference type="NCBI Taxonomy" id="2100421"/>
    <lineage>
        <taxon>Viruses</taxon>
        <taxon>Duplodnaviria</taxon>
        <taxon>Heunggongvirae</taxon>
        <taxon>Uroviricota</taxon>
        <taxon>Caudoviricetes</taxon>
        <taxon>Peduoviridae</taxon>
        <taxon>Maltschvirus</taxon>
        <taxon>Maltschvirus maltsch</taxon>
    </lineage>
</organism>
<gene>
    <name evidence="1" type="ORF">UFOVP306_32</name>
</gene>
<proteinExistence type="predicted"/>
<evidence type="ECO:0000313" key="1">
    <source>
        <dbReference type="EMBL" id="CAB4136579.1"/>
    </source>
</evidence>
<name>A0A6J5LXU6_9CAUD</name>
<sequence>MANYNETSVAGNIWTRCSSVHIVNNYGATPQIIFGEQQLIELNNLPSMVTSGGTSCSASFDASANIAMLDPATGNATGQTVTQQELYNILYSLYIATAKARDASQTPTI</sequence>
<reference evidence="1" key="1">
    <citation type="submission" date="2020-04" db="EMBL/GenBank/DDBJ databases">
        <authorList>
            <person name="Chiriac C."/>
            <person name="Salcher M."/>
            <person name="Ghai R."/>
            <person name="Kavagutti S V."/>
        </authorList>
    </citation>
    <scope>NUCLEOTIDE SEQUENCE</scope>
</reference>
<dbReference type="EMBL" id="LR796317">
    <property type="protein sequence ID" value="CAB4136579.1"/>
    <property type="molecule type" value="Genomic_DNA"/>
</dbReference>
<protein>
    <submittedName>
        <fullName evidence="1">Uncharacterized protein</fullName>
    </submittedName>
</protein>
<accession>A0A6J5LXU6</accession>